<feature type="non-terminal residue" evidence="2">
    <location>
        <position position="96"/>
    </location>
</feature>
<evidence type="ECO:0000313" key="2">
    <source>
        <dbReference type="EMBL" id="GFC89809.1"/>
    </source>
</evidence>
<gene>
    <name evidence="2" type="ORF">Tci_861779</name>
</gene>
<dbReference type="AlphaFoldDB" id="A0A699RQS0"/>
<dbReference type="EMBL" id="BKCJ011122892">
    <property type="protein sequence ID" value="GFC89809.1"/>
    <property type="molecule type" value="Genomic_DNA"/>
</dbReference>
<feature type="region of interest" description="Disordered" evidence="1">
    <location>
        <begin position="1"/>
        <end position="38"/>
    </location>
</feature>
<accession>A0A699RQS0</accession>
<feature type="non-terminal residue" evidence="2">
    <location>
        <position position="1"/>
    </location>
</feature>
<comment type="caution">
    <text evidence="2">The sequence shown here is derived from an EMBL/GenBank/DDBJ whole genome shotgun (WGS) entry which is preliminary data.</text>
</comment>
<name>A0A699RQS0_TANCI</name>
<evidence type="ECO:0000256" key="1">
    <source>
        <dbReference type="SAM" id="MobiDB-lite"/>
    </source>
</evidence>
<feature type="compositionally biased region" description="Basic and acidic residues" evidence="1">
    <location>
        <begin position="16"/>
        <end position="35"/>
    </location>
</feature>
<organism evidence="2">
    <name type="scientific">Tanacetum cinerariifolium</name>
    <name type="common">Dalmatian daisy</name>
    <name type="synonym">Chrysanthemum cinerariifolium</name>
    <dbReference type="NCBI Taxonomy" id="118510"/>
    <lineage>
        <taxon>Eukaryota</taxon>
        <taxon>Viridiplantae</taxon>
        <taxon>Streptophyta</taxon>
        <taxon>Embryophyta</taxon>
        <taxon>Tracheophyta</taxon>
        <taxon>Spermatophyta</taxon>
        <taxon>Magnoliopsida</taxon>
        <taxon>eudicotyledons</taxon>
        <taxon>Gunneridae</taxon>
        <taxon>Pentapetalae</taxon>
        <taxon>asterids</taxon>
        <taxon>campanulids</taxon>
        <taxon>Asterales</taxon>
        <taxon>Asteraceae</taxon>
        <taxon>Asteroideae</taxon>
        <taxon>Anthemideae</taxon>
        <taxon>Anthemidinae</taxon>
        <taxon>Tanacetum</taxon>
    </lineage>
</organism>
<reference evidence="2" key="1">
    <citation type="journal article" date="2019" name="Sci. Rep.">
        <title>Draft genome of Tanacetum cinerariifolium, the natural source of mosquito coil.</title>
        <authorList>
            <person name="Yamashiro T."/>
            <person name="Shiraishi A."/>
            <person name="Satake H."/>
            <person name="Nakayama K."/>
        </authorList>
    </citation>
    <scope>NUCLEOTIDE SEQUENCE</scope>
</reference>
<proteinExistence type="predicted"/>
<sequence>CEHPGKTDSDESSDEPFDKLEDVKDLDDFQNKGEDMVDTPKLITDDPWLNKLVGKGNFIGHMDDLTPNLNGRFNVENDMYKLHVLCGWDVEESKCV</sequence>
<protein>
    <submittedName>
        <fullName evidence="2">Uncharacterized protein</fullName>
    </submittedName>
</protein>